<dbReference type="GO" id="GO:0005886">
    <property type="term" value="C:plasma membrane"/>
    <property type="evidence" value="ECO:0007669"/>
    <property type="project" value="UniProtKB-ARBA"/>
</dbReference>
<name>A0A8X7W6U3_BRACI</name>
<evidence type="ECO:0000256" key="4">
    <source>
        <dbReference type="ARBA" id="ARBA00022989"/>
    </source>
</evidence>
<feature type="domain" description="ABC-2 type transporter transmembrane" evidence="7">
    <location>
        <begin position="129"/>
        <end position="190"/>
    </location>
</feature>
<accession>A0A8X7W6U3</accession>
<dbReference type="InterPro" id="IPR057713">
    <property type="entry name" value="DUF7953"/>
</dbReference>
<dbReference type="EMBL" id="JAAMPC010000002">
    <property type="protein sequence ID" value="KAG2325053.1"/>
    <property type="molecule type" value="Genomic_DNA"/>
</dbReference>
<proteinExistence type="predicted"/>
<feature type="transmembrane region" description="Helical" evidence="6">
    <location>
        <begin position="12"/>
        <end position="30"/>
    </location>
</feature>
<dbReference type="GO" id="GO:0140359">
    <property type="term" value="F:ABC-type transporter activity"/>
    <property type="evidence" value="ECO:0007669"/>
    <property type="project" value="InterPro"/>
</dbReference>
<evidence type="ECO:0000259" key="7">
    <source>
        <dbReference type="Pfam" id="PF01061"/>
    </source>
</evidence>
<dbReference type="InterPro" id="IPR013525">
    <property type="entry name" value="ABC2_TM"/>
</dbReference>
<evidence type="ECO:0000313" key="10">
    <source>
        <dbReference type="Proteomes" id="UP000886595"/>
    </source>
</evidence>
<protein>
    <submittedName>
        <fullName evidence="9">Uncharacterized protein</fullName>
    </submittedName>
</protein>
<evidence type="ECO:0000256" key="6">
    <source>
        <dbReference type="SAM" id="Phobius"/>
    </source>
</evidence>
<keyword evidence="5 6" id="KW-0472">Membrane</keyword>
<keyword evidence="3 6" id="KW-0812">Transmembrane</keyword>
<sequence length="192" mass="22280">MSIRIPSASWDFRGFVLCFIIFLGSFPGTIRTQEVTLDSIRIFKTHEWFSTKPIVYFQCKGENKTVLPDVKITNVSYSFKGQESWQVRFLPEMLDQSSNSELVKQLSQPDSGSSDLQFKRTYAQSWYGQFKSVLWKMNLSYWRNPSYNLQRLIHTLISSLIFGALFWKQGQKMDTQQSVFTVVGAIYGLCFS</sequence>
<keyword evidence="4 6" id="KW-1133">Transmembrane helix</keyword>
<dbReference type="Pfam" id="PF01061">
    <property type="entry name" value="ABC2_membrane"/>
    <property type="match status" value="1"/>
</dbReference>
<evidence type="ECO:0000256" key="1">
    <source>
        <dbReference type="ARBA" id="ARBA00004141"/>
    </source>
</evidence>
<comment type="subcellular location">
    <subcellularLocation>
        <location evidence="1">Membrane</location>
        <topology evidence="1">Multi-pass membrane protein</topology>
    </subcellularLocation>
</comment>
<dbReference type="AlphaFoldDB" id="A0A8X7W6U3"/>
<evidence type="ECO:0000256" key="3">
    <source>
        <dbReference type="ARBA" id="ARBA00022692"/>
    </source>
</evidence>
<organism evidence="9 10">
    <name type="scientific">Brassica carinata</name>
    <name type="common">Ethiopian mustard</name>
    <name type="synonym">Abyssinian cabbage</name>
    <dbReference type="NCBI Taxonomy" id="52824"/>
    <lineage>
        <taxon>Eukaryota</taxon>
        <taxon>Viridiplantae</taxon>
        <taxon>Streptophyta</taxon>
        <taxon>Embryophyta</taxon>
        <taxon>Tracheophyta</taxon>
        <taxon>Spermatophyta</taxon>
        <taxon>Magnoliopsida</taxon>
        <taxon>eudicotyledons</taxon>
        <taxon>Gunneridae</taxon>
        <taxon>Pentapetalae</taxon>
        <taxon>rosids</taxon>
        <taxon>malvids</taxon>
        <taxon>Brassicales</taxon>
        <taxon>Brassicaceae</taxon>
        <taxon>Brassiceae</taxon>
        <taxon>Brassica</taxon>
    </lineage>
</organism>
<dbReference type="PANTHER" id="PTHR19241">
    <property type="entry name" value="ATP-BINDING CASSETTE TRANSPORTER"/>
    <property type="match status" value="1"/>
</dbReference>
<dbReference type="Proteomes" id="UP000886595">
    <property type="component" value="Unassembled WGS sequence"/>
</dbReference>
<gene>
    <name evidence="9" type="ORF">Bca52824_007781</name>
</gene>
<keyword evidence="10" id="KW-1185">Reference proteome</keyword>
<keyword evidence="2" id="KW-0813">Transport</keyword>
<dbReference type="OrthoDB" id="1746254at2759"/>
<dbReference type="Pfam" id="PF25829">
    <property type="entry name" value="DUF7953"/>
    <property type="match status" value="1"/>
</dbReference>
<reference evidence="9 10" key="1">
    <citation type="submission" date="2020-02" db="EMBL/GenBank/DDBJ databases">
        <authorList>
            <person name="Ma Q."/>
            <person name="Huang Y."/>
            <person name="Song X."/>
            <person name="Pei D."/>
        </authorList>
    </citation>
    <scope>NUCLEOTIDE SEQUENCE [LARGE SCALE GENOMIC DNA]</scope>
    <source>
        <strain evidence="9">Sxm20200214</strain>
        <tissue evidence="9">Leaf</tissue>
    </source>
</reference>
<comment type="caution">
    <text evidence="9">The sequence shown here is derived from an EMBL/GenBank/DDBJ whole genome shotgun (WGS) entry which is preliminary data.</text>
</comment>
<evidence type="ECO:0000256" key="5">
    <source>
        <dbReference type="ARBA" id="ARBA00023136"/>
    </source>
</evidence>
<evidence type="ECO:0000256" key="2">
    <source>
        <dbReference type="ARBA" id="ARBA00022448"/>
    </source>
</evidence>
<feature type="domain" description="DUF7953" evidence="8">
    <location>
        <begin position="33"/>
        <end position="87"/>
    </location>
</feature>
<evidence type="ECO:0000259" key="8">
    <source>
        <dbReference type="Pfam" id="PF25829"/>
    </source>
</evidence>
<evidence type="ECO:0000313" key="9">
    <source>
        <dbReference type="EMBL" id="KAG2325053.1"/>
    </source>
</evidence>